<feature type="compositionally biased region" description="Basic residues" evidence="1">
    <location>
        <begin position="244"/>
        <end position="267"/>
    </location>
</feature>
<evidence type="ECO:0008006" key="4">
    <source>
        <dbReference type="Google" id="ProtNLM"/>
    </source>
</evidence>
<accession>A0ABX1VHL0</accession>
<feature type="compositionally biased region" description="Basic residues" evidence="1">
    <location>
        <begin position="196"/>
        <end position="206"/>
    </location>
</feature>
<reference evidence="2 3" key="1">
    <citation type="journal article" date="2020" name="Syst. Appl. Microbiol.">
        <title>Alienimonas chondri sp. nov., a novel planctomycete isolated from the biofilm of the red alga Chondrus crispus.</title>
        <authorList>
            <person name="Vitorino I."/>
            <person name="Albuquerque L."/>
            <person name="Wiegand S."/>
            <person name="Kallscheuer N."/>
            <person name="da Costa M.S."/>
            <person name="Lobo-da-Cunha A."/>
            <person name="Jogler C."/>
            <person name="Lage O.M."/>
        </authorList>
    </citation>
    <scope>NUCLEOTIDE SEQUENCE [LARGE SCALE GENOMIC DNA]</scope>
    <source>
        <strain evidence="2 3">LzC2</strain>
    </source>
</reference>
<protein>
    <recommendedName>
        <fullName evidence="4">LigA</fullName>
    </recommendedName>
</protein>
<dbReference type="Proteomes" id="UP000609651">
    <property type="component" value="Unassembled WGS sequence"/>
</dbReference>
<name>A0ABX1VHL0_9PLAN</name>
<proteinExistence type="predicted"/>
<evidence type="ECO:0000313" key="3">
    <source>
        <dbReference type="Proteomes" id="UP000609651"/>
    </source>
</evidence>
<comment type="caution">
    <text evidence="2">The sequence shown here is derived from an EMBL/GenBank/DDBJ whole genome shotgun (WGS) entry which is preliminary data.</text>
</comment>
<sequence>MGRSEAGVARRLASARSGGAGERFGSLDLRRRRAHARPAVHRDADERSGRHAGRRRSSDDRAERRRPFRRDGRAAAGRGLSLRACSFGPRRTDPGGRRRRVDRRAGRSAPGAVDRGPTATRSPLPAIAIGAGADVGGDGDRGRRPAPGRPASARRGAVRPGAVRRARHDRCRAGTLEPGAGRRPHRGPFAADDGKHQRRTARGSRGGRRDGGGASIGAVQRRSAAGLRDRSRRAIRSGRGDARHRGRHAVRHVAAHRRRDANRRRRSPNLALAGLGRGRRRRRASTVLAGGRSVGRRVARGDPGAASRTDDDRSRRRRDGRCGRFGGDGGPDRGAGRHALAAARAGRFGDDRGLAARSV</sequence>
<gene>
    <name evidence="2" type="ORF">LzC2_37200</name>
</gene>
<feature type="region of interest" description="Disordered" evidence="1">
    <location>
        <begin position="1"/>
        <end position="339"/>
    </location>
</feature>
<feature type="compositionally biased region" description="Low complexity" evidence="1">
    <location>
        <begin position="149"/>
        <end position="161"/>
    </location>
</feature>
<feature type="compositionally biased region" description="Basic and acidic residues" evidence="1">
    <location>
        <begin position="40"/>
        <end position="49"/>
    </location>
</feature>
<keyword evidence="3" id="KW-1185">Reference proteome</keyword>
<organism evidence="2 3">
    <name type="scientific">Alienimonas chondri</name>
    <dbReference type="NCBI Taxonomy" id="2681879"/>
    <lineage>
        <taxon>Bacteria</taxon>
        <taxon>Pseudomonadati</taxon>
        <taxon>Planctomycetota</taxon>
        <taxon>Planctomycetia</taxon>
        <taxon>Planctomycetales</taxon>
        <taxon>Planctomycetaceae</taxon>
        <taxon>Alienimonas</taxon>
    </lineage>
</organism>
<evidence type="ECO:0000256" key="1">
    <source>
        <dbReference type="SAM" id="MobiDB-lite"/>
    </source>
</evidence>
<feature type="compositionally biased region" description="Basic residues" evidence="1">
    <location>
        <begin position="30"/>
        <end position="39"/>
    </location>
</feature>
<evidence type="ECO:0000313" key="2">
    <source>
        <dbReference type="EMBL" id="NNJ27613.1"/>
    </source>
</evidence>
<feature type="compositionally biased region" description="Basic and acidic residues" evidence="1">
    <location>
        <begin position="56"/>
        <end position="73"/>
    </location>
</feature>
<feature type="compositionally biased region" description="Low complexity" evidence="1">
    <location>
        <begin position="1"/>
        <end position="17"/>
    </location>
</feature>
<dbReference type="EMBL" id="WTPX01000173">
    <property type="protein sequence ID" value="NNJ27613.1"/>
    <property type="molecule type" value="Genomic_DNA"/>
</dbReference>